<dbReference type="EMBL" id="JAHCTB010000001">
    <property type="protein sequence ID" value="MBT0607265.1"/>
    <property type="molecule type" value="Genomic_DNA"/>
</dbReference>
<organism evidence="1 2">
    <name type="scientific">Aequorivita echinoideorum</name>
    <dbReference type="NCBI Taxonomy" id="1549647"/>
    <lineage>
        <taxon>Bacteria</taxon>
        <taxon>Pseudomonadati</taxon>
        <taxon>Bacteroidota</taxon>
        <taxon>Flavobacteriia</taxon>
        <taxon>Flavobacteriales</taxon>
        <taxon>Flavobacteriaceae</taxon>
        <taxon>Aequorivita</taxon>
    </lineage>
</organism>
<protein>
    <recommendedName>
        <fullName evidence="3">Addiction module component</fullName>
    </recommendedName>
</protein>
<evidence type="ECO:0000313" key="2">
    <source>
        <dbReference type="Proteomes" id="UP001297092"/>
    </source>
</evidence>
<sequence length="96" mass="10985">MKNEDLKKALLEEIENCENNDLLLEALLVLLGPSPSSRTYIEAKEAEANYETQHTSIVPQAHWDLLKEQSEKLANGEISATPWEEFEVALRKKYDL</sequence>
<dbReference type="RefSeq" id="WP_214112119.1">
    <property type="nucleotide sequence ID" value="NZ_JAHCTB010000001.1"/>
</dbReference>
<accession>A0ABS5S232</accession>
<gene>
    <name evidence="1" type="ORF">KIV10_03640</name>
</gene>
<proteinExistence type="predicted"/>
<name>A0ABS5S232_9FLAO</name>
<dbReference type="Proteomes" id="UP001297092">
    <property type="component" value="Unassembled WGS sequence"/>
</dbReference>
<evidence type="ECO:0008006" key="3">
    <source>
        <dbReference type="Google" id="ProtNLM"/>
    </source>
</evidence>
<keyword evidence="2" id="KW-1185">Reference proteome</keyword>
<reference evidence="1 2" key="1">
    <citation type="submission" date="2021-05" db="EMBL/GenBank/DDBJ databases">
        <title>Aequorivita echinoideorum JCM 30378 genome.</title>
        <authorList>
            <person name="Zhang H."/>
            <person name="Li C."/>
        </authorList>
    </citation>
    <scope>NUCLEOTIDE SEQUENCE [LARGE SCALE GENOMIC DNA]</scope>
    <source>
        <strain evidence="1 2">JCM30378</strain>
    </source>
</reference>
<comment type="caution">
    <text evidence="1">The sequence shown here is derived from an EMBL/GenBank/DDBJ whole genome shotgun (WGS) entry which is preliminary data.</text>
</comment>
<evidence type="ECO:0000313" key="1">
    <source>
        <dbReference type="EMBL" id="MBT0607265.1"/>
    </source>
</evidence>